<reference evidence="2 3" key="1">
    <citation type="submission" date="2024-02" db="EMBL/GenBank/DDBJ databases">
        <authorList>
            <person name="Chen Y."/>
            <person name="Shah S."/>
            <person name="Dougan E. K."/>
            <person name="Thang M."/>
            <person name="Chan C."/>
        </authorList>
    </citation>
    <scope>NUCLEOTIDE SEQUENCE [LARGE SCALE GENOMIC DNA]</scope>
</reference>
<evidence type="ECO:0000256" key="1">
    <source>
        <dbReference type="SAM" id="MobiDB-lite"/>
    </source>
</evidence>
<gene>
    <name evidence="2" type="ORF">SCF082_LOCUS14953</name>
</gene>
<organism evidence="2 3">
    <name type="scientific">Durusdinium trenchii</name>
    <dbReference type="NCBI Taxonomy" id="1381693"/>
    <lineage>
        <taxon>Eukaryota</taxon>
        <taxon>Sar</taxon>
        <taxon>Alveolata</taxon>
        <taxon>Dinophyceae</taxon>
        <taxon>Suessiales</taxon>
        <taxon>Symbiodiniaceae</taxon>
        <taxon>Durusdinium</taxon>
    </lineage>
</organism>
<evidence type="ECO:0000313" key="2">
    <source>
        <dbReference type="EMBL" id="CAK9020547.1"/>
    </source>
</evidence>
<proteinExistence type="predicted"/>
<name>A0ABP0K1B6_9DINO</name>
<protein>
    <submittedName>
        <fullName evidence="2">Uncharacterized protein</fullName>
    </submittedName>
</protein>
<accession>A0ABP0K1B6</accession>
<dbReference type="Proteomes" id="UP001642464">
    <property type="component" value="Unassembled WGS sequence"/>
</dbReference>
<comment type="caution">
    <text evidence="2">The sequence shown here is derived from an EMBL/GenBank/DDBJ whole genome shotgun (WGS) entry which is preliminary data.</text>
</comment>
<keyword evidence="3" id="KW-1185">Reference proteome</keyword>
<sequence length="206" mass="22687">MGGKRKSGPATLPDKGAKAPKATALPSIPPDAKCLPHVRQYDEWTYATESAFRNSNGAHLIRPWMLPHRPDFGLRGTSDCDVQRSLTLLMMMNGLQSDPDQPGCEKFVVADLNEKWLKEGRMRISSSDFGADGALMSPQCIFAVKGWNRSVCALVLLLATYEIGDALFDAPSSNLILKAPNSTINAIQQHRFQTTENVPVRLCRTM</sequence>
<dbReference type="EMBL" id="CAXAMM010009491">
    <property type="protein sequence ID" value="CAK9020547.1"/>
    <property type="molecule type" value="Genomic_DNA"/>
</dbReference>
<feature type="region of interest" description="Disordered" evidence="1">
    <location>
        <begin position="1"/>
        <end position="27"/>
    </location>
</feature>
<evidence type="ECO:0000313" key="3">
    <source>
        <dbReference type="Proteomes" id="UP001642464"/>
    </source>
</evidence>